<dbReference type="GO" id="GO:0005840">
    <property type="term" value="C:ribosome"/>
    <property type="evidence" value="ECO:0007669"/>
    <property type="project" value="UniProtKB-KW"/>
</dbReference>
<dbReference type="Pfam" id="PF05635">
    <property type="entry name" value="23S_rRNA_IVP"/>
    <property type="match status" value="1"/>
</dbReference>
<dbReference type="PANTHER" id="PTHR38471:SF2">
    <property type="entry name" value="FOUR HELIX BUNDLE PROTEIN"/>
    <property type="match status" value="1"/>
</dbReference>
<evidence type="ECO:0000313" key="2">
    <source>
        <dbReference type="EMBL" id="EMI21734.1"/>
    </source>
</evidence>
<accession>M5S6B9</accession>
<keyword evidence="2" id="KW-0689">Ribosomal protein</keyword>
<dbReference type="SUPFAM" id="SSF158446">
    <property type="entry name" value="IVS-encoded protein-like"/>
    <property type="match status" value="1"/>
</dbReference>
<dbReference type="OrthoDB" id="276165at2"/>
<feature type="region of interest" description="Disordered" evidence="1">
    <location>
        <begin position="118"/>
        <end position="145"/>
    </location>
</feature>
<evidence type="ECO:0000313" key="3">
    <source>
        <dbReference type="Proteomes" id="UP000011991"/>
    </source>
</evidence>
<sequence length="145" mass="16400">MRSGCHRHARDQWLRAAQSIPLNIAEGNGKRSLKDRSRFLDIARGSALECVAIQDVLAATDGMNDQCHRQVKQILHRIVLMLTRLIARSDVVAESGAEYDTALEYEYRNAEYEYKYEEGREPKPGRAPTEGLRGFANGKSIVRPK</sequence>
<comment type="caution">
    <text evidence="2">The sequence shown here is derived from an EMBL/GenBank/DDBJ whole genome shotgun (WGS) entry which is preliminary data.</text>
</comment>
<dbReference type="RefSeq" id="WP_008693094.1">
    <property type="nucleotide sequence ID" value="NZ_ANOG01000200.1"/>
</dbReference>
<organism evidence="2 3">
    <name type="scientific">Rhodopirellula maiorica SM1</name>
    <dbReference type="NCBI Taxonomy" id="1265738"/>
    <lineage>
        <taxon>Bacteria</taxon>
        <taxon>Pseudomonadati</taxon>
        <taxon>Planctomycetota</taxon>
        <taxon>Planctomycetia</taxon>
        <taxon>Pirellulales</taxon>
        <taxon>Pirellulaceae</taxon>
        <taxon>Novipirellula</taxon>
    </lineage>
</organism>
<keyword evidence="3" id="KW-1185">Reference proteome</keyword>
<dbReference type="PATRIC" id="fig|1265738.3.peg.1327"/>
<dbReference type="PANTHER" id="PTHR38471">
    <property type="entry name" value="FOUR HELIX BUNDLE PROTEIN"/>
    <property type="match status" value="1"/>
</dbReference>
<protein>
    <submittedName>
        <fullName evidence="2">S23 ribosomal protein</fullName>
    </submittedName>
</protein>
<dbReference type="Gene3D" id="1.20.1440.60">
    <property type="entry name" value="23S rRNA-intervening sequence"/>
    <property type="match status" value="1"/>
</dbReference>
<dbReference type="InterPro" id="IPR012657">
    <property type="entry name" value="23S_rRNA-intervening_sequence"/>
</dbReference>
<dbReference type="NCBIfam" id="TIGR02436">
    <property type="entry name" value="four helix bundle protein"/>
    <property type="match status" value="1"/>
</dbReference>
<keyword evidence="2" id="KW-0687">Ribonucleoprotein</keyword>
<name>M5S6B9_9BACT</name>
<gene>
    <name evidence="2" type="ORF">RMSM_01341</name>
</gene>
<proteinExistence type="predicted"/>
<evidence type="ECO:0000256" key="1">
    <source>
        <dbReference type="SAM" id="MobiDB-lite"/>
    </source>
</evidence>
<reference evidence="2 3" key="1">
    <citation type="journal article" date="2013" name="Mar. Genomics">
        <title>Expression of sulfatases in Rhodopirellula baltica and the diversity of sulfatases in the genus Rhodopirellula.</title>
        <authorList>
            <person name="Wegner C.E."/>
            <person name="Richter-Heitmann T."/>
            <person name="Klindworth A."/>
            <person name="Klockow C."/>
            <person name="Richter M."/>
            <person name="Achstetter T."/>
            <person name="Glockner F.O."/>
            <person name="Harder J."/>
        </authorList>
    </citation>
    <scope>NUCLEOTIDE SEQUENCE [LARGE SCALE GENOMIC DNA]</scope>
    <source>
        <strain evidence="2 3">SM1</strain>
    </source>
</reference>
<dbReference type="Proteomes" id="UP000011991">
    <property type="component" value="Unassembled WGS sequence"/>
</dbReference>
<dbReference type="EMBL" id="ANOG01000200">
    <property type="protein sequence ID" value="EMI21734.1"/>
    <property type="molecule type" value="Genomic_DNA"/>
</dbReference>
<dbReference type="InterPro" id="IPR036583">
    <property type="entry name" value="23S_rRNA_IVS_sf"/>
</dbReference>
<dbReference type="AlphaFoldDB" id="M5S6B9"/>